<comment type="caution">
    <text evidence="1">The sequence shown here is derived from an EMBL/GenBank/DDBJ whole genome shotgun (WGS) entry which is preliminary data.</text>
</comment>
<dbReference type="AlphaFoldDB" id="A0A9X5C8R3"/>
<proteinExistence type="predicted"/>
<reference evidence="1 2" key="1">
    <citation type="submission" date="2019-07" db="EMBL/GenBank/DDBJ databases">
        <title>Draft genome sequences of 15 bacterial species constituting the stable defined intestinal microbiota of the GM15 gnotobiotic mouse model.</title>
        <authorList>
            <person name="Elie C."/>
            <person name="Mathieu A."/>
            <person name="Saliou A."/>
            <person name="Darnaud M."/>
            <person name="Leulier F."/>
            <person name="Tamellini A."/>
        </authorList>
    </citation>
    <scope>NUCLEOTIDE SEQUENCE [LARGE SCALE GENOMIC DNA]</scope>
    <source>
        <strain evidence="2">ASF 502</strain>
    </source>
</reference>
<evidence type="ECO:0000313" key="2">
    <source>
        <dbReference type="Proteomes" id="UP000474104"/>
    </source>
</evidence>
<organism evidence="1 2">
    <name type="scientific">Schaedlerella arabinosiphila</name>
    <dbReference type="NCBI Taxonomy" id="2044587"/>
    <lineage>
        <taxon>Bacteria</taxon>
        <taxon>Bacillati</taxon>
        <taxon>Bacillota</taxon>
        <taxon>Clostridia</taxon>
        <taxon>Lachnospirales</taxon>
        <taxon>Lachnospiraceae</taxon>
        <taxon>Schaedlerella</taxon>
    </lineage>
</organism>
<protein>
    <submittedName>
        <fullName evidence="1">Uncharacterized protein</fullName>
    </submittedName>
</protein>
<gene>
    <name evidence="1" type="ORF">FMM80_14560</name>
</gene>
<feature type="non-terminal residue" evidence="1">
    <location>
        <position position="121"/>
    </location>
</feature>
<sequence>MKKKAIEKIPYLGLKKTSRKKEVKYIGVTAVKIVGHEKHLFLEVYRNHKGSKDTPAVRIVLTKKDFGTYWPEREEWTRQKVKTDSYYGGLIWAERSDTWRAEKENVLQSTEDLERIKKFCK</sequence>
<name>A0A9X5C8R3_9FIRM</name>
<evidence type="ECO:0000313" key="1">
    <source>
        <dbReference type="EMBL" id="NDO69826.1"/>
    </source>
</evidence>
<accession>A0A9X5C8R3</accession>
<dbReference type="Proteomes" id="UP000474104">
    <property type="component" value="Unassembled WGS sequence"/>
</dbReference>
<dbReference type="EMBL" id="VIRB01000085">
    <property type="protein sequence ID" value="NDO69826.1"/>
    <property type="molecule type" value="Genomic_DNA"/>
</dbReference>